<gene>
    <name evidence="2" type="ORF">HNQ43_001804</name>
</gene>
<feature type="transmembrane region" description="Helical" evidence="1">
    <location>
        <begin position="85"/>
        <end position="105"/>
    </location>
</feature>
<feature type="transmembrane region" description="Helical" evidence="1">
    <location>
        <begin position="145"/>
        <end position="165"/>
    </location>
</feature>
<keyword evidence="1" id="KW-1133">Transmembrane helix</keyword>
<name>A0A7W8FXK6_9FIRM</name>
<accession>A0A7W8FXK6</accession>
<feature type="transmembrane region" description="Helical" evidence="1">
    <location>
        <begin position="172"/>
        <end position="192"/>
    </location>
</feature>
<organism evidence="2 3">
    <name type="scientific">Faecalicoccus acidiformans</name>
    <dbReference type="NCBI Taxonomy" id="915173"/>
    <lineage>
        <taxon>Bacteria</taxon>
        <taxon>Bacillati</taxon>
        <taxon>Bacillota</taxon>
        <taxon>Erysipelotrichia</taxon>
        <taxon>Erysipelotrichales</taxon>
        <taxon>Erysipelotrichaceae</taxon>
        <taxon>Faecalicoccus</taxon>
    </lineage>
</organism>
<evidence type="ECO:0000313" key="3">
    <source>
        <dbReference type="Proteomes" id="UP000521313"/>
    </source>
</evidence>
<sequence length="277" mass="31579">MQYLVKTKGDVIDKQSKAYIVEASTKEEAQLIAQNSFKEDFYNVTGEVITKPYSRNRLAYISFVLMTFAIFLSFIGWKLEHDTILIRPDLTSCIYAVIIYSAFVIRIKGVERTLGSWIDVVYCLLNILLLASFIKIILFNDELSFLGFFNIPIDSTYLMIGALVLSWLGLKLVSVICMGLVCILALFNINLLNEAMGSLWGIVYVLCSFFGILIYFRNEPAIYELKQGTKSITSRGMNYIDNDLHEAHTQASHFENHIKDKLEKKRIVNDNCGEDKS</sequence>
<protein>
    <submittedName>
        <fullName evidence="2">Putative membrane protein</fullName>
    </submittedName>
</protein>
<dbReference type="EMBL" id="JACHHD010000025">
    <property type="protein sequence ID" value="MBB5185724.1"/>
    <property type="molecule type" value="Genomic_DNA"/>
</dbReference>
<dbReference type="RefSeq" id="WP_183376947.1">
    <property type="nucleotide sequence ID" value="NZ_JACHHD010000025.1"/>
</dbReference>
<feature type="transmembrane region" description="Helical" evidence="1">
    <location>
        <begin position="198"/>
        <end position="216"/>
    </location>
</feature>
<reference evidence="2 3" key="1">
    <citation type="submission" date="2020-08" db="EMBL/GenBank/DDBJ databases">
        <title>Genomic Encyclopedia of Type Strains, Phase IV (KMG-IV): sequencing the most valuable type-strain genomes for metagenomic binning, comparative biology and taxonomic classification.</title>
        <authorList>
            <person name="Goeker M."/>
        </authorList>
    </citation>
    <scope>NUCLEOTIDE SEQUENCE [LARGE SCALE GENOMIC DNA]</scope>
    <source>
        <strain evidence="2 3">DSM 26963</strain>
    </source>
</reference>
<dbReference type="Proteomes" id="UP000521313">
    <property type="component" value="Unassembled WGS sequence"/>
</dbReference>
<keyword evidence="1" id="KW-0812">Transmembrane</keyword>
<evidence type="ECO:0000313" key="2">
    <source>
        <dbReference type="EMBL" id="MBB5185724.1"/>
    </source>
</evidence>
<feature type="transmembrane region" description="Helical" evidence="1">
    <location>
        <begin position="58"/>
        <end position="79"/>
    </location>
</feature>
<comment type="caution">
    <text evidence="2">The sequence shown here is derived from an EMBL/GenBank/DDBJ whole genome shotgun (WGS) entry which is preliminary data.</text>
</comment>
<feature type="transmembrane region" description="Helical" evidence="1">
    <location>
        <begin position="117"/>
        <end position="139"/>
    </location>
</feature>
<proteinExistence type="predicted"/>
<keyword evidence="1" id="KW-0472">Membrane</keyword>
<evidence type="ECO:0000256" key="1">
    <source>
        <dbReference type="SAM" id="Phobius"/>
    </source>
</evidence>
<dbReference type="AlphaFoldDB" id="A0A7W8FXK6"/>